<keyword evidence="3" id="KW-1185">Reference proteome</keyword>
<evidence type="ECO:0000313" key="2">
    <source>
        <dbReference type="EMBL" id="CTQ69246.1"/>
    </source>
</evidence>
<keyword evidence="1" id="KW-0472">Membrane</keyword>
<dbReference type="RefSeq" id="WP_144436213.1">
    <property type="nucleotide sequence ID" value="NZ_CXWA01000015.1"/>
</dbReference>
<keyword evidence="1" id="KW-1133">Transmembrane helix</keyword>
<feature type="transmembrane region" description="Helical" evidence="1">
    <location>
        <begin position="12"/>
        <end position="33"/>
    </location>
</feature>
<feature type="transmembrane region" description="Helical" evidence="1">
    <location>
        <begin position="203"/>
        <end position="222"/>
    </location>
</feature>
<evidence type="ECO:0008006" key="4">
    <source>
        <dbReference type="Google" id="ProtNLM"/>
    </source>
</evidence>
<dbReference type="EMBL" id="CXWC01000006">
    <property type="protein sequence ID" value="CTQ69246.1"/>
    <property type="molecule type" value="Genomic_DNA"/>
</dbReference>
<feature type="transmembrane region" description="Helical" evidence="1">
    <location>
        <begin position="360"/>
        <end position="383"/>
    </location>
</feature>
<dbReference type="Proteomes" id="UP000049983">
    <property type="component" value="Unassembled WGS sequence"/>
</dbReference>
<feature type="transmembrane region" description="Helical" evidence="1">
    <location>
        <begin position="136"/>
        <end position="155"/>
    </location>
</feature>
<dbReference type="AlphaFoldDB" id="A0A0M7A487"/>
<feature type="transmembrane region" description="Helical" evidence="1">
    <location>
        <begin position="299"/>
        <end position="319"/>
    </location>
</feature>
<reference evidence="3" key="1">
    <citation type="submission" date="2015-07" db="EMBL/GenBank/DDBJ databases">
        <authorList>
            <person name="Rodrigo-Torres Lidia"/>
            <person name="Arahal R.David."/>
        </authorList>
    </citation>
    <scope>NUCLEOTIDE SEQUENCE [LARGE SCALE GENOMIC DNA]</scope>
    <source>
        <strain evidence="3">CECT 5096</strain>
    </source>
</reference>
<keyword evidence="1" id="KW-0812">Transmembrane</keyword>
<dbReference type="STRING" id="311410.LA5095_05842"/>
<protein>
    <recommendedName>
        <fullName evidence="4">Glycosyltransferase RgtA/B/C/D-like domain-containing protein</fullName>
    </recommendedName>
</protein>
<accession>A0A0M7A487</accession>
<evidence type="ECO:0000313" key="3">
    <source>
        <dbReference type="Proteomes" id="UP000049983"/>
    </source>
</evidence>
<feature type="transmembrane region" description="Helical" evidence="1">
    <location>
        <begin position="164"/>
        <end position="191"/>
    </location>
</feature>
<feature type="transmembrane region" description="Helical" evidence="1">
    <location>
        <begin position="325"/>
        <end position="348"/>
    </location>
</feature>
<organism evidence="2 3">
    <name type="scientific">Roseibium album</name>
    <dbReference type="NCBI Taxonomy" id="311410"/>
    <lineage>
        <taxon>Bacteria</taxon>
        <taxon>Pseudomonadati</taxon>
        <taxon>Pseudomonadota</taxon>
        <taxon>Alphaproteobacteria</taxon>
        <taxon>Hyphomicrobiales</taxon>
        <taxon>Stappiaceae</taxon>
        <taxon>Roseibium</taxon>
    </lineage>
</organism>
<name>A0A0M7A487_9HYPH</name>
<evidence type="ECO:0000256" key="1">
    <source>
        <dbReference type="SAM" id="Phobius"/>
    </source>
</evidence>
<feature type="transmembrane region" description="Helical" evidence="1">
    <location>
        <begin position="69"/>
        <end position="102"/>
    </location>
</feature>
<feature type="transmembrane region" description="Helical" evidence="1">
    <location>
        <begin position="114"/>
        <end position="130"/>
    </location>
</feature>
<gene>
    <name evidence="2" type="ORF">LA5096_02068</name>
</gene>
<dbReference type="GeneID" id="97669464"/>
<sequence>MHGTRITIHRSLLHVCAILLTVFCVAFVLTQTVEATIKHDLSSYLAPAVAYIEGYGAPYVDFFDIKPPVAIFFLVPWTGVFGFSLISMVVLDAITLFLLFYLFFRLLSICKSDLFVYFIFLYALVYALSYRLFGLMLLTETVGLVFVFFSLLLAFSQQSGMKSWFLAGMLLQFAGQVKEVYAFTPIIFAAFVWLDNRFYLREALTAFLGWCVGGLVVFFLLFSSDSHVAYLDVLAFKADAFRVQDLVTMVLRMIKGLAAFSGSRLKFYLFFVPSLILLIVFVWWIHAQRKPFGLRAGSRAHIASVFALLLLAVIVGFAWQGKPPSGHYAVSIFFPYMLFICAWFAALREMLPAIAKPKKMGLGTGTISMVLLVWFCAVLTPGLKLPAQTSQQIVSHIRGGGFSIPELEGEEALSRYRFVSSNLQEGDCLQQAYGWAAGTAYLYTGTKPCSRHFLANLITNETTVNEYVQDLQQSSPTVVIYNPAGADLDVELFEKSIFPWGEIVSNCYLPTEFATIFVASVQLDGLENCIKVVLRLKGIATEP</sequence>
<proteinExistence type="predicted"/>
<feature type="transmembrane region" description="Helical" evidence="1">
    <location>
        <begin position="267"/>
        <end position="287"/>
    </location>
</feature>